<dbReference type="GO" id="GO:0015628">
    <property type="term" value="P:protein secretion by the type II secretion system"/>
    <property type="evidence" value="ECO:0007669"/>
    <property type="project" value="InterPro"/>
</dbReference>
<evidence type="ECO:0008006" key="4">
    <source>
        <dbReference type="Google" id="ProtNLM"/>
    </source>
</evidence>
<comment type="caution">
    <text evidence="2">The sequence shown here is derived from an EMBL/GenBank/DDBJ whole genome shotgun (WGS) entry which is preliminary data.</text>
</comment>
<keyword evidence="1" id="KW-0812">Transmembrane</keyword>
<dbReference type="InterPro" id="IPR007690">
    <property type="entry name" value="T2SS_GspM"/>
</dbReference>
<keyword evidence="1" id="KW-0472">Membrane</keyword>
<dbReference type="RefSeq" id="WP_088713543.1">
    <property type="nucleotide sequence ID" value="NZ_NFZT01000007.1"/>
</dbReference>
<keyword evidence="1" id="KW-1133">Transmembrane helix</keyword>
<dbReference type="EMBL" id="NFZT01000007">
    <property type="protein sequence ID" value="OWV31746.1"/>
    <property type="molecule type" value="Genomic_DNA"/>
</dbReference>
<evidence type="ECO:0000256" key="1">
    <source>
        <dbReference type="SAM" id="Phobius"/>
    </source>
</evidence>
<accession>A0A219B0S1</accession>
<sequence>MKMPAFRDRWAAYSLRERALLAILAVLGAAILIWWGVILPILDYRSEARAAYRERLLDYAETDLILSRLGEGGGDAAVEETFAAAGLDPAVTTQGDGLGVSLPAARADVLMSAMARLEAGGAEIEQAEVETNGDATLAAELVVDERGRDVSE</sequence>
<keyword evidence="3" id="KW-1185">Reference proteome</keyword>
<dbReference type="AlphaFoldDB" id="A0A219B0S1"/>
<name>A0A219B0S1_9SPHN</name>
<reference evidence="3" key="1">
    <citation type="submission" date="2017-05" db="EMBL/GenBank/DDBJ databases">
        <authorList>
            <person name="Lin X."/>
        </authorList>
    </citation>
    <scope>NUCLEOTIDE SEQUENCE [LARGE SCALE GENOMIC DNA]</scope>
    <source>
        <strain evidence="3">JLT2012</strain>
    </source>
</reference>
<protein>
    <recommendedName>
        <fullName evidence="4">General secretion pathway protein GspM</fullName>
    </recommendedName>
</protein>
<dbReference type="Pfam" id="PF04612">
    <property type="entry name" value="T2SSM"/>
    <property type="match status" value="1"/>
</dbReference>
<evidence type="ECO:0000313" key="2">
    <source>
        <dbReference type="EMBL" id="OWV31746.1"/>
    </source>
</evidence>
<dbReference type="GO" id="GO:0015627">
    <property type="term" value="C:type II protein secretion system complex"/>
    <property type="evidence" value="ECO:0007669"/>
    <property type="project" value="InterPro"/>
</dbReference>
<feature type="transmembrane region" description="Helical" evidence="1">
    <location>
        <begin position="20"/>
        <end position="42"/>
    </location>
</feature>
<dbReference type="Proteomes" id="UP000198462">
    <property type="component" value="Unassembled WGS sequence"/>
</dbReference>
<organism evidence="2 3">
    <name type="scientific">Pacificimonas flava</name>
    <dbReference type="NCBI Taxonomy" id="1234595"/>
    <lineage>
        <taxon>Bacteria</taxon>
        <taxon>Pseudomonadati</taxon>
        <taxon>Pseudomonadota</taxon>
        <taxon>Alphaproteobacteria</taxon>
        <taxon>Sphingomonadales</taxon>
        <taxon>Sphingosinicellaceae</taxon>
        <taxon>Pacificimonas</taxon>
    </lineage>
</organism>
<proteinExistence type="predicted"/>
<evidence type="ECO:0000313" key="3">
    <source>
        <dbReference type="Proteomes" id="UP000198462"/>
    </source>
</evidence>
<gene>
    <name evidence="2" type="ORF">B5C34_14635</name>
</gene>